<evidence type="ECO:0000313" key="1">
    <source>
        <dbReference type="EMBL" id="VEL43668.1"/>
    </source>
</evidence>
<name>A0A3S5FHC8_9PLAT</name>
<keyword evidence="2" id="KW-1185">Reference proteome</keyword>
<protein>
    <submittedName>
        <fullName evidence="1">Uncharacterized protein</fullName>
    </submittedName>
</protein>
<dbReference type="AlphaFoldDB" id="A0A3S5FHC8"/>
<reference evidence="1" key="1">
    <citation type="submission" date="2018-11" db="EMBL/GenBank/DDBJ databases">
        <authorList>
            <consortium name="Pathogen Informatics"/>
        </authorList>
    </citation>
    <scope>NUCLEOTIDE SEQUENCE</scope>
</reference>
<comment type="caution">
    <text evidence="1">The sequence shown here is derived from an EMBL/GenBank/DDBJ whole genome shotgun (WGS) entry which is preliminary data.</text>
</comment>
<accession>A0A3S5FHC8</accession>
<sequence length="82" mass="9423">MKLLRVGESFNIDDPEECVARTLSGCRVFLNSDFRPTLWRLFALTHISDGIATDQPERPTHDEVETLCQLSEKNLGHRRNQP</sequence>
<evidence type="ECO:0000313" key="2">
    <source>
        <dbReference type="Proteomes" id="UP000784294"/>
    </source>
</evidence>
<dbReference type="Proteomes" id="UP000784294">
    <property type="component" value="Unassembled WGS sequence"/>
</dbReference>
<organism evidence="1 2">
    <name type="scientific">Protopolystoma xenopodis</name>
    <dbReference type="NCBI Taxonomy" id="117903"/>
    <lineage>
        <taxon>Eukaryota</taxon>
        <taxon>Metazoa</taxon>
        <taxon>Spiralia</taxon>
        <taxon>Lophotrochozoa</taxon>
        <taxon>Platyhelminthes</taxon>
        <taxon>Monogenea</taxon>
        <taxon>Polyopisthocotylea</taxon>
        <taxon>Polystomatidea</taxon>
        <taxon>Polystomatidae</taxon>
        <taxon>Protopolystoma</taxon>
    </lineage>
</organism>
<gene>
    <name evidence="1" type="ORF">PXEA_LOCUS37108</name>
</gene>
<dbReference type="EMBL" id="CAAALY010283883">
    <property type="protein sequence ID" value="VEL43668.1"/>
    <property type="molecule type" value="Genomic_DNA"/>
</dbReference>
<proteinExistence type="predicted"/>